<evidence type="ECO:0000256" key="5">
    <source>
        <dbReference type="ARBA" id="ARBA00023004"/>
    </source>
</evidence>
<keyword evidence="3 7" id="KW-0479">Metal-binding</keyword>
<dbReference type="EMBL" id="CP042593">
    <property type="protein sequence ID" value="QED46032.1"/>
    <property type="molecule type" value="Genomic_DNA"/>
</dbReference>
<accession>A0A5B8YZB5</accession>
<evidence type="ECO:0000256" key="6">
    <source>
        <dbReference type="ARBA" id="ARBA00023033"/>
    </source>
</evidence>
<dbReference type="InterPro" id="IPR036329">
    <property type="entry name" value="Aro-AA_hydroxylase_C_sf"/>
</dbReference>
<dbReference type="InterPro" id="IPR001273">
    <property type="entry name" value="ArAA_hydroxylase"/>
</dbReference>
<comment type="similarity">
    <text evidence="2">Belongs to the biopterin-dependent aromatic amino acid hydroxylase family.</text>
</comment>
<dbReference type="NCBIfam" id="NF010657">
    <property type="entry name" value="PRK14056.1"/>
    <property type="match status" value="1"/>
</dbReference>
<dbReference type="PANTHER" id="PTHR11473">
    <property type="entry name" value="AROMATIC AMINO ACID HYDROXYLASE"/>
    <property type="match status" value="1"/>
</dbReference>
<name>A0A5B8YZB5_CYTDA</name>
<evidence type="ECO:0000256" key="1">
    <source>
        <dbReference type="ARBA" id="ARBA00001954"/>
    </source>
</evidence>
<dbReference type="InterPro" id="IPR036951">
    <property type="entry name" value="ArAA_hydroxylase_sf"/>
</dbReference>
<dbReference type="Proteomes" id="UP000321555">
    <property type="component" value="Chromosome"/>
</dbReference>
<keyword evidence="4" id="KW-0560">Oxidoreductase</keyword>
<dbReference type="RefSeq" id="WP_057776104.1">
    <property type="nucleotide sequence ID" value="NZ_CP042593.1"/>
</dbReference>
<keyword evidence="5 7" id="KW-0408">Iron</keyword>
<protein>
    <submittedName>
        <fullName evidence="9">Aromatic amino acid hydroxylase</fullName>
    </submittedName>
</protein>
<dbReference type="GO" id="GO:0005506">
    <property type="term" value="F:iron ion binding"/>
    <property type="evidence" value="ECO:0007669"/>
    <property type="project" value="InterPro"/>
</dbReference>
<feature type="binding site" evidence="7">
    <location>
        <position position="122"/>
    </location>
    <ligand>
        <name>Fe cation</name>
        <dbReference type="ChEBI" id="CHEBI:24875"/>
    </ligand>
</feature>
<dbReference type="OrthoDB" id="9780502at2"/>
<keyword evidence="6" id="KW-0503">Monooxygenase</keyword>
<dbReference type="PROSITE" id="PS51410">
    <property type="entry name" value="BH4_AAA_HYDROXYL_2"/>
    <property type="match status" value="1"/>
</dbReference>
<evidence type="ECO:0000313" key="10">
    <source>
        <dbReference type="Proteomes" id="UP000321555"/>
    </source>
</evidence>
<feature type="binding site" evidence="7">
    <location>
        <position position="212"/>
    </location>
    <ligand>
        <name>Fe cation</name>
        <dbReference type="ChEBI" id="CHEBI:24875"/>
    </ligand>
</feature>
<evidence type="ECO:0000256" key="4">
    <source>
        <dbReference type="ARBA" id="ARBA00023002"/>
    </source>
</evidence>
<feature type="domain" description="Biopterin-dependent aromatic amino acid hydroxylase family profile" evidence="8">
    <location>
        <begin position="1"/>
        <end position="336"/>
    </location>
</feature>
<sequence length="576" mass="64569">MKQSIPVHLRPFIARQHYNAYSPIDHAVWRYVMRQNHHFLEDIAHDAFTTGLKSSGINIESIPRVSEMNKHLGKIGWGAVIVDGLIPGTAFFDFQAHGILPIATDIRQKTNIEYTPAPDILHEAAGHAPIIFDEIYSKFVKLIGNIGANAFATKEEHEVFEATRHLSIVMESPTSTENEIKAAKNKLREKQQAVKGLSEAEQISRIFWWTVEFGLIGNLHQPKIFGAGLLSSVGESKHCLSDDVTKRPFTIEDAIATSYDVTSMQTQLFVCKSFEQLIEEVTKFGETMAFRQGGTEAIEKAIASCQIAHIEYNSGIQITGLFSDILKDTNGEAIYVKTSGPSALSIQNEQLNHHGTDVHHDGFSAPIGKLHGGIHLENQTEESLKKLGIEINKMMQITFESGIEVSGHVTDLVFHQGSLVLITLAECFVTHGDEVLFHPTWGTYDLAVGSQVISARPTAADYLSFHGEPIINECDEQEGKTHTPLEDLYAEVRQIRETNFTDGHHIQIIAGKVLDEFPEEWLLQLEVLELLEKHDRESSLKQRILDQLKKLSKEDRYVRLIKNGLDVIFDRRNVTV</sequence>
<organism evidence="9 10">
    <name type="scientific">Cytobacillus dafuensis</name>
    <name type="common">Bacillus dafuensis</name>
    <dbReference type="NCBI Taxonomy" id="1742359"/>
    <lineage>
        <taxon>Bacteria</taxon>
        <taxon>Bacillati</taxon>
        <taxon>Bacillota</taxon>
        <taxon>Bacilli</taxon>
        <taxon>Bacillales</taxon>
        <taxon>Bacillaceae</taxon>
        <taxon>Cytobacillus</taxon>
    </lineage>
</organism>
<evidence type="ECO:0000256" key="3">
    <source>
        <dbReference type="ARBA" id="ARBA00022723"/>
    </source>
</evidence>
<gene>
    <name evidence="9" type="ORF">FSZ17_01210</name>
</gene>
<dbReference type="KEGG" id="bda:FSZ17_01210"/>
<feature type="binding site" evidence="7">
    <location>
        <position position="127"/>
    </location>
    <ligand>
        <name>Fe cation</name>
        <dbReference type="ChEBI" id="CHEBI:24875"/>
    </ligand>
</feature>
<evidence type="ECO:0000259" key="8">
    <source>
        <dbReference type="PROSITE" id="PS51410"/>
    </source>
</evidence>
<dbReference type="GO" id="GO:0016714">
    <property type="term" value="F:oxidoreductase activity, acting on paired donors, with incorporation or reduction of molecular oxygen, reduced pteridine as one donor, and incorporation of one atom of oxygen"/>
    <property type="evidence" value="ECO:0007669"/>
    <property type="project" value="InterPro"/>
</dbReference>
<proteinExistence type="inferred from homology"/>
<dbReference type="SUPFAM" id="SSF56534">
    <property type="entry name" value="Aromatic aminoacid monoxygenases, catalytic and oligomerization domains"/>
    <property type="match status" value="1"/>
</dbReference>
<evidence type="ECO:0000313" key="9">
    <source>
        <dbReference type="EMBL" id="QED46032.1"/>
    </source>
</evidence>
<dbReference type="STRING" id="1742359.GCA_001439625_01054"/>
<evidence type="ECO:0000256" key="7">
    <source>
        <dbReference type="PIRSR" id="PIRSR601273-2"/>
    </source>
</evidence>
<dbReference type="GO" id="GO:0009072">
    <property type="term" value="P:aromatic amino acid metabolic process"/>
    <property type="evidence" value="ECO:0007669"/>
    <property type="project" value="InterPro"/>
</dbReference>
<evidence type="ECO:0000256" key="2">
    <source>
        <dbReference type="ARBA" id="ARBA00009712"/>
    </source>
</evidence>
<reference evidence="10" key="1">
    <citation type="submission" date="2019-08" db="EMBL/GenBank/DDBJ databases">
        <authorList>
            <person name="Zheng X."/>
        </authorList>
    </citation>
    <scope>NUCLEOTIDE SEQUENCE [LARGE SCALE GENOMIC DNA]</scope>
    <source>
        <strain evidence="10">FJAT-25496</strain>
    </source>
</reference>
<keyword evidence="10" id="KW-1185">Reference proteome</keyword>
<dbReference type="Pfam" id="PF00351">
    <property type="entry name" value="Biopterin_H"/>
    <property type="match status" value="2"/>
</dbReference>
<comment type="cofactor">
    <cofactor evidence="1 7">
        <name>Fe(2+)</name>
        <dbReference type="ChEBI" id="CHEBI:29033"/>
    </cofactor>
</comment>
<dbReference type="AlphaFoldDB" id="A0A5B8YZB5"/>
<dbReference type="PANTHER" id="PTHR11473:SF24">
    <property type="entry name" value="PHENYLALANINE-4-HYDROXYLASE"/>
    <property type="match status" value="1"/>
</dbReference>
<dbReference type="InterPro" id="IPR019774">
    <property type="entry name" value="Aromatic-AA_hydroxylase_C"/>
</dbReference>
<dbReference type="Gene3D" id="1.10.800.10">
    <property type="entry name" value="Aromatic amino acid hydroxylase"/>
    <property type="match status" value="1"/>
</dbReference>